<reference evidence="1" key="1">
    <citation type="submission" date="2014-09" db="EMBL/GenBank/DDBJ databases">
        <authorList>
            <person name="Magalhaes I.L.F."/>
            <person name="Oliveira U."/>
            <person name="Santos F.R."/>
            <person name="Vidigal T.H.D.A."/>
            <person name="Brescovit A.D."/>
            <person name="Santos A.J."/>
        </authorList>
    </citation>
    <scope>NUCLEOTIDE SEQUENCE</scope>
    <source>
        <tissue evidence="1">Shoot tissue taken approximately 20 cm above the soil surface</tissue>
    </source>
</reference>
<name>A0A0A8ZD46_ARUDO</name>
<reference evidence="1" key="2">
    <citation type="journal article" date="2015" name="Data Brief">
        <title>Shoot transcriptome of the giant reed, Arundo donax.</title>
        <authorList>
            <person name="Barrero R.A."/>
            <person name="Guerrero F.D."/>
            <person name="Moolhuijzen P."/>
            <person name="Goolsby J.A."/>
            <person name="Tidwell J."/>
            <person name="Bellgard S.E."/>
            <person name="Bellgard M.I."/>
        </authorList>
    </citation>
    <scope>NUCLEOTIDE SEQUENCE</scope>
    <source>
        <tissue evidence="1">Shoot tissue taken approximately 20 cm above the soil surface</tissue>
    </source>
</reference>
<protein>
    <submittedName>
        <fullName evidence="1">Uncharacterized protein</fullName>
    </submittedName>
</protein>
<dbReference type="EMBL" id="GBRH01263265">
    <property type="protein sequence ID" value="JAD34630.1"/>
    <property type="molecule type" value="Transcribed_RNA"/>
</dbReference>
<organism evidence="1">
    <name type="scientific">Arundo donax</name>
    <name type="common">Giant reed</name>
    <name type="synonym">Donax arundinaceus</name>
    <dbReference type="NCBI Taxonomy" id="35708"/>
    <lineage>
        <taxon>Eukaryota</taxon>
        <taxon>Viridiplantae</taxon>
        <taxon>Streptophyta</taxon>
        <taxon>Embryophyta</taxon>
        <taxon>Tracheophyta</taxon>
        <taxon>Spermatophyta</taxon>
        <taxon>Magnoliopsida</taxon>
        <taxon>Liliopsida</taxon>
        <taxon>Poales</taxon>
        <taxon>Poaceae</taxon>
        <taxon>PACMAD clade</taxon>
        <taxon>Arundinoideae</taxon>
        <taxon>Arundineae</taxon>
        <taxon>Arundo</taxon>
    </lineage>
</organism>
<evidence type="ECO:0000313" key="1">
    <source>
        <dbReference type="EMBL" id="JAD34630.1"/>
    </source>
</evidence>
<accession>A0A0A8ZD46</accession>
<proteinExistence type="predicted"/>
<sequence>MHQQRKPRAWVIVRHCQVDTVRLC</sequence>
<dbReference type="AlphaFoldDB" id="A0A0A8ZD46"/>